<keyword evidence="4" id="KW-1015">Disulfide bond</keyword>
<evidence type="ECO:0000256" key="2">
    <source>
        <dbReference type="ARBA" id="ARBA00010093"/>
    </source>
</evidence>
<gene>
    <name evidence="6" type="ORF">NHX12_024860</name>
</gene>
<dbReference type="PANTHER" id="PTHR12274">
    <property type="entry name" value="GRANULIN"/>
    <property type="match status" value="1"/>
</dbReference>
<keyword evidence="7" id="KW-1185">Reference proteome</keyword>
<feature type="domain" description="Granulins" evidence="5">
    <location>
        <begin position="357"/>
        <end position="370"/>
    </location>
</feature>
<dbReference type="Pfam" id="PF00396">
    <property type="entry name" value="Granulin"/>
    <property type="match status" value="5"/>
</dbReference>
<feature type="domain" description="Granulins" evidence="5">
    <location>
        <begin position="179"/>
        <end position="192"/>
    </location>
</feature>
<dbReference type="FunFam" id="2.10.25.160:FF:000001">
    <property type="entry name" value="Granulin precursor"/>
    <property type="match status" value="1"/>
</dbReference>
<sequence length="391" mass="42059">MDHVHCCPHGTICNLAESSCDDARGHAPSLPWLHKLPAFSLSTGKEVAMVTSGDEKCDSQTMCPGGTSCCRRDSGHWACCPLPQAVCCDDQEHCCPVGYRCNLARQTCDGPGSDRLPWVLKTPALVLKTPALPRTDPQGTISTKMNCDKNTNCPRYTTCCFMKQRAAWGCCPLPKAECCADGEHCCPSGYKCDPRTASCFRLHPAGLQSMPWFSKLSAEQQGAEQQGAEQQGARLGDVKCDNGSSCASGTTCCKLATGEWGCCPLVKAVCCGDHEHCCPQGYTCNMHSGTCEKMLQLLPPRHLPQSRVVRSMSTAPAVEEDVPCDDVGVFRCSKQQTCCRTSAMVWACCPSAQAVCCPDSMHCCPAGTSCDLKAGGCTPPSARLRWDRPKH</sequence>
<dbReference type="InterPro" id="IPR037277">
    <property type="entry name" value="Granulin_sf"/>
</dbReference>
<dbReference type="GO" id="GO:0005576">
    <property type="term" value="C:extracellular region"/>
    <property type="evidence" value="ECO:0007669"/>
    <property type="project" value="UniProtKB-SubCell"/>
</dbReference>
<evidence type="ECO:0000256" key="1">
    <source>
        <dbReference type="ARBA" id="ARBA00004613"/>
    </source>
</evidence>
<proteinExistence type="inferred from homology"/>
<evidence type="ECO:0000259" key="5">
    <source>
        <dbReference type="PROSITE" id="PS00799"/>
    </source>
</evidence>
<protein>
    <recommendedName>
        <fullName evidence="5">Granulins domain-containing protein</fullName>
    </recommendedName>
</protein>
<evidence type="ECO:0000256" key="3">
    <source>
        <dbReference type="ARBA" id="ARBA00022525"/>
    </source>
</evidence>
<organism evidence="6 7">
    <name type="scientific">Muraenolepis orangiensis</name>
    <name type="common">Patagonian moray cod</name>
    <dbReference type="NCBI Taxonomy" id="630683"/>
    <lineage>
        <taxon>Eukaryota</taxon>
        <taxon>Metazoa</taxon>
        <taxon>Chordata</taxon>
        <taxon>Craniata</taxon>
        <taxon>Vertebrata</taxon>
        <taxon>Euteleostomi</taxon>
        <taxon>Actinopterygii</taxon>
        <taxon>Neopterygii</taxon>
        <taxon>Teleostei</taxon>
        <taxon>Neoteleostei</taxon>
        <taxon>Acanthomorphata</taxon>
        <taxon>Zeiogadaria</taxon>
        <taxon>Gadariae</taxon>
        <taxon>Gadiformes</taxon>
        <taxon>Muraenolepidoidei</taxon>
        <taxon>Muraenolepididae</taxon>
        <taxon>Muraenolepis</taxon>
    </lineage>
</organism>
<dbReference type="OrthoDB" id="5854875at2759"/>
<dbReference type="InterPro" id="IPR000118">
    <property type="entry name" value="Granulin"/>
</dbReference>
<dbReference type="Gene3D" id="2.10.25.160">
    <property type="entry name" value="Granulin"/>
    <property type="match status" value="4"/>
</dbReference>
<comment type="caution">
    <text evidence="6">The sequence shown here is derived from an EMBL/GenBank/DDBJ whole genome shotgun (WGS) entry which is preliminary data.</text>
</comment>
<dbReference type="EMBL" id="JANIIK010000040">
    <property type="protein sequence ID" value="KAJ3607809.1"/>
    <property type="molecule type" value="Genomic_DNA"/>
</dbReference>
<dbReference type="InterPro" id="IPR039036">
    <property type="entry name" value="Granulin_fam"/>
</dbReference>
<evidence type="ECO:0000313" key="7">
    <source>
        <dbReference type="Proteomes" id="UP001148018"/>
    </source>
</evidence>
<dbReference type="AlphaFoldDB" id="A0A9Q0IR45"/>
<dbReference type="PROSITE" id="PS00799">
    <property type="entry name" value="GRANULINS"/>
    <property type="match status" value="4"/>
</dbReference>
<comment type="similarity">
    <text evidence="2">Belongs to the granulin family.</text>
</comment>
<keyword evidence="3" id="KW-0964">Secreted</keyword>
<accession>A0A9Q0IR45</accession>
<evidence type="ECO:0000313" key="6">
    <source>
        <dbReference type="EMBL" id="KAJ3607809.1"/>
    </source>
</evidence>
<reference evidence="6" key="1">
    <citation type="submission" date="2022-07" db="EMBL/GenBank/DDBJ databases">
        <title>Chromosome-level genome of Muraenolepis orangiensis.</title>
        <authorList>
            <person name="Kim J."/>
        </authorList>
    </citation>
    <scope>NUCLEOTIDE SEQUENCE</scope>
    <source>
        <strain evidence="6">KU_S4_2022</strain>
        <tissue evidence="6">Muscle</tissue>
    </source>
</reference>
<feature type="domain" description="Granulins" evidence="5">
    <location>
        <begin position="88"/>
        <end position="101"/>
    </location>
</feature>
<dbReference type="SUPFAM" id="SSF57277">
    <property type="entry name" value="Granulin repeat"/>
    <property type="match status" value="3"/>
</dbReference>
<dbReference type="PANTHER" id="PTHR12274:SF6">
    <property type="entry name" value="GRANULIN B"/>
    <property type="match status" value="1"/>
</dbReference>
<feature type="domain" description="Granulins" evidence="5">
    <location>
        <begin position="271"/>
        <end position="284"/>
    </location>
</feature>
<comment type="subcellular location">
    <subcellularLocation>
        <location evidence="1">Secreted</location>
    </subcellularLocation>
</comment>
<dbReference type="Proteomes" id="UP001148018">
    <property type="component" value="Unassembled WGS sequence"/>
</dbReference>
<name>A0A9Q0IR45_9TELE</name>
<dbReference type="SMART" id="SM00277">
    <property type="entry name" value="GRAN"/>
    <property type="match status" value="4"/>
</dbReference>
<evidence type="ECO:0000256" key="4">
    <source>
        <dbReference type="ARBA" id="ARBA00023157"/>
    </source>
</evidence>